<evidence type="ECO:0000256" key="1">
    <source>
        <dbReference type="SAM" id="SignalP"/>
    </source>
</evidence>
<protein>
    <submittedName>
        <fullName evidence="3">DUF1566 domain-containing protein</fullName>
    </submittedName>
</protein>
<keyword evidence="4" id="KW-1185">Reference proteome</keyword>
<dbReference type="EMBL" id="JAPFPW010000010">
    <property type="protein sequence ID" value="MCW7754225.1"/>
    <property type="molecule type" value="Genomic_DNA"/>
</dbReference>
<accession>A0ABT3N9U0</accession>
<dbReference type="RefSeq" id="WP_265425145.1">
    <property type="nucleotide sequence ID" value="NZ_JAPFPW010000010.1"/>
</dbReference>
<dbReference type="InterPro" id="IPR011460">
    <property type="entry name" value="Lcl_C"/>
</dbReference>
<proteinExistence type="predicted"/>
<evidence type="ECO:0000313" key="3">
    <source>
        <dbReference type="EMBL" id="MCW7754225.1"/>
    </source>
</evidence>
<sequence length="165" mass="18223">MKEKQVHSKGRFRKKLVIFLGMMVLWGVTGAVQAAQQPFDPSRFQEVAGSNGGIVRDTSTGLEWQRCAYGQTWTGSGCSGTAWEGTWDDAVRVTASGGFRVPNIDELKTLAPYDQNVFPGPYKFWSSTPNGSLRTYALGIHFRYGAVGNSHKSDNFRVRLVRAGQ</sequence>
<evidence type="ECO:0000313" key="4">
    <source>
        <dbReference type="Proteomes" id="UP001209681"/>
    </source>
</evidence>
<organism evidence="3 4">
    <name type="scientific">Desulfobotulus pelophilus</name>
    <dbReference type="NCBI Taxonomy" id="2823377"/>
    <lineage>
        <taxon>Bacteria</taxon>
        <taxon>Pseudomonadati</taxon>
        <taxon>Thermodesulfobacteriota</taxon>
        <taxon>Desulfobacteria</taxon>
        <taxon>Desulfobacterales</taxon>
        <taxon>Desulfobacteraceae</taxon>
        <taxon>Desulfobotulus</taxon>
    </lineage>
</organism>
<comment type="caution">
    <text evidence="3">The sequence shown here is derived from an EMBL/GenBank/DDBJ whole genome shotgun (WGS) entry which is preliminary data.</text>
</comment>
<feature type="domain" description="Lcl C-terminal" evidence="2">
    <location>
        <begin position="53"/>
        <end position="162"/>
    </location>
</feature>
<feature type="chain" id="PRO_5045957253" evidence="1">
    <location>
        <begin position="35"/>
        <end position="165"/>
    </location>
</feature>
<name>A0ABT3N9U0_9BACT</name>
<dbReference type="Proteomes" id="UP001209681">
    <property type="component" value="Unassembled WGS sequence"/>
</dbReference>
<dbReference type="Pfam" id="PF07603">
    <property type="entry name" value="Lcl_C"/>
    <property type="match status" value="1"/>
</dbReference>
<keyword evidence="1" id="KW-0732">Signal</keyword>
<evidence type="ECO:0000259" key="2">
    <source>
        <dbReference type="Pfam" id="PF07603"/>
    </source>
</evidence>
<reference evidence="3 4" key="1">
    <citation type="submission" date="2022-11" db="EMBL/GenBank/DDBJ databases">
        <title>Desulfobotulus tamanensis H1 sp. nov. - anaerobic, alkaliphilic, sulphate reducing bacterium isolated from terrestrial mud volcano.</title>
        <authorList>
            <person name="Frolova A."/>
            <person name="Merkel A.Y."/>
            <person name="Slobodkin A.I."/>
        </authorList>
    </citation>
    <scope>NUCLEOTIDE SEQUENCE [LARGE SCALE GENOMIC DNA]</scope>
    <source>
        <strain evidence="3 4">H1</strain>
    </source>
</reference>
<gene>
    <name evidence="3" type="ORF">OOT00_09520</name>
</gene>
<feature type="signal peptide" evidence="1">
    <location>
        <begin position="1"/>
        <end position="34"/>
    </location>
</feature>